<feature type="domain" description="TIR" evidence="12">
    <location>
        <begin position="486"/>
        <end position="623"/>
    </location>
</feature>
<dbReference type="GO" id="GO:0038023">
    <property type="term" value="F:signaling receptor activity"/>
    <property type="evidence" value="ECO:0007669"/>
    <property type="project" value="TreeGrafter"/>
</dbReference>
<dbReference type="AlphaFoldDB" id="A0A8S3UPR5"/>
<dbReference type="PROSITE" id="PS50104">
    <property type="entry name" value="TIR"/>
    <property type="match status" value="1"/>
</dbReference>
<name>A0A8S3UPR5_MYTED</name>
<dbReference type="InterPro" id="IPR000157">
    <property type="entry name" value="TIR_dom"/>
</dbReference>
<gene>
    <name evidence="13" type="ORF">MEDL_59343</name>
</gene>
<dbReference type="SUPFAM" id="SSF52058">
    <property type="entry name" value="L domain-like"/>
    <property type="match status" value="1"/>
</dbReference>
<keyword evidence="3" id="KW-0433">Leucine-rich repeat</keyword>
<evidence type="ECO:0000313" key="14">
    <source>
        <dbReference type="Proteomes" id="UP000683360"/>
    </source>
</evidence>
<dbReference type="GO" id="GO:0005886">
    <property type="term" value="C:plasma membrane"/>
    <property type="evidence" value="ECO:0007669"/>
    <property type="project" value="TreeGrafter"/>
</dbReference>
<evidence type="ECO:0000256" key="9">
    <source>
        <dbReference type="ARBA" id="ARBA00023170"/>
    </source>
</evidence>
<comment type="subcellular location">
    <subcellularLocation>
        <location evidence="1">Membrane</location>
        <topology evidence="1">Single-pass type I membrane protein</topology>
    </subcellularLocation>
</comment>
<accession>A0A8S3UPR5</accession>
<keyword evidence="10" id="KW-0325">Glycoprotein</keyword>
<organism evidence="13 14">
    <name type="scientific">Mytilus edulis</name>
    <name type="common">Blue mussel</name>
    <dbReference type="NCBI Taxonomy" id="6550"/>
    <lineage>
        <taxon>Eukaryota</taxon>
        <taxon>Metazoa</taxon>
        <taxon>Spiralia</taxon>
        <taxon>Lophotrochozoa</taxon>
        <taxon>Mollusca</taxon>
        <taxon>Bivalvia</taxon>
        <taxon>Autobranchia</taxon>
        <taxon>Pteriomorphia</taxon>
        <taxon>Mytilida</taxon>
        <taxon>Mytiloidea</taxon>
        <taxon>Mytilidae</taxon>
        <taxon>Mytilinae</taxon>
        <taxon>Mytilus</taxon>
    </lineage>
</organism>
<keyword evidence="5" id="KW-0732">Signal</keyword>
<dbReference type="InterPro" id="IPR000483">
    <property type="entry name" value="Cys-rich_flank_reg_C"/>
</dbReference>
<keyword evidence="7 11" id="KW-1133">Transmembrane helix</keyword>
<dbReference type="PANTHER" id="PTHR24365">
    <property type="entry name" value="TOLL-LIKE RECEPTOR"/>
    <property type="match status" value="1"/>
</dbReference>
<keyword evidence="6" id="KW-0677">Repeat</keyword>
<dbReference type="Pfam" id="PF01582">
    <property type="entry name" value="TIR"/>
    <property type="match status" value="1"/>
</dbReference>
<dbReference type="PROSITE" id="PS51450">
    <property type="entry name" value="LRR"/>
    <property type="match status" value="1"/>
</dbReference>
<reference evidence="13" key="1">
    <citation type="submission" date="2021-03" db="EMBL/GenBank/DDBJ databases">
        <authorList>
            <person name="Bekaert M."/>
        </authorList>
    </citation>
    <scope>NUCLEOTIDE SEQUENCE</scope>
</reference>
<dbReference type="GO" id="GO:0007165">
    <property type="term" value="P:signal transduction"/>
    <property type="evidence" value="ECO:0007669"/>
    <property type="project" value="InterPro"/>
</dbReference>
<dbReference type="Proteomes" id="UP000683360">
    <property type="component" value="Unassembled WGS sequence"/>
</dbReference>
<keyword evidence="14" id="KW-1185">Reference proteome</keyword>
<protein>
    <submittedName>
        <fullName evidence="13">TLR13</fullName>
    </submittedName>
</protein>
<evidence type="ECO:0000256" key="7">
    <source>
        <dbReference type="ARBA" id="ARBA00022989"/>
    </source>
</evidence>
<dbReference type="EMBL" id="CAJPWZ010002902">
    <property type="protein sequence ID" value="CAG2247453.1"/>
    <property type="molecule type" value="Genomic_DNA"/>
</dbReference>
<dbReference type="InterPro" id="IPR035897">
    <property type="entry name" value="Toll_tir_struct_dom_sf"/>
</dbReference>
<dbReference type="SMART" id="SM00255">
    <property type="entry name" value="TIR"/>
    <property type="match status" value="1"/>
</dbReference>
<evidence type="ECO:0000256" key="8">
    <source>
        <dbReference type="ARBA" id="ARBA00023136"/>
    </source>
</evidence>
<feature type="transmembrane region" description="Helical" evidence="11">
    <location>
        <begin position="432"/>
        <end position="454"/>
    </location>
</feature>
<proteinExistence type="inferred from homology"/>
<evidence type="ECO:0000256" key="5">
    <source>
        <dbReference type="ARBA" id="ARBA00022729"/>
    </source>
</evidence>
<dbReference type="SMART" id="SM00082">
    <property type="entry name" value="LRRCT"/>
    <property type="match status" value="1"/>
</dbReference>
<dbReference type="InterPro" id="IPR001611">
    <property type="entry name" value="Leu-rich_rpt"/>
</dbReference>
<dbReference type="Gene3D" id="3.80.10.10">
    <property type="entry name" value="Ribonuclease Inhibitor"/>
    <property type="match status" value="3"/>
</dbReference>
<evidence type="ECO:0000256" key="10">
    <source>
        <dbReference type="ARBA" id="ARBA00023180"/>
    </source>
</evidence>
<dbReference type="Gene3D" id="3.40.50.10140">
    <property type="entry name" value="Toll/interleukin-1 receptor homology (TIR) domain"/>
    <property type="match status" value="1"/>
</dbReference>
<evidence type="ECO:0000259" key="12">
    <source>
        <dbReference type="PROSITE" id="PS50104"/>
    </source>
</evidence>
<keyword evidence="4 11" id="KW-0812">Transmembrane</keyword>
<dbReference type="InterPro" id="IPR032675">
    <property type="entry name" value="LRR_dom_sf"/>
</dbReference>
<evidence type="ECO:0000256" key="4">
    <source>
        <dbReference type="ARBA" id="ARBA00022692"/>
    </source>
</evidence>
<dbReference type="SMART" id="SM00369">
    <property type="entry name" value="LRR_TYP"/>
    <property type="match status" value="9"/>
</dbReference>
<dbReference type="Pfam" id="PF13855">
    <property type="entry name" value="LRR_8"/>
    <property type="match status" value="1"/>
</dbReference>
<dbReference type="Pfam" id="PF13306">
    <property type="entry name" value="LRR_5"/>
    <property type="match status" value="2"/>
</dbReference>
<evidence type="ECO:0000256" key="3">
    <source>
        <dbReference type="ARBA" id="ARBA00022614"/>
    </source>
</evidence>
<dbReference type="OrthoDB" id="6069546at2759"/>
<dbReference type="InterPro" id="IPR026906">
    <property type="entry name" value="LRR_5"/>
</dbReference>
<comment type="similarity">
    <text evidence="2">Belongs to the Toll-like receptor family.</text>
</comment>
<evidence type="ECO:0000313" key="13">
    <source>
        <dbReference type="EMBL" id="CAG2247453.1"/>
    </source>
</evidence>
<evidence type="ECO:0000256" key="2">
    <source>
        <dbReference type="ARBA" id="ARBA00009634"/>
    </source>
</evidence>
<dbReference type="PANTHER" id="PTHR24365:SF530">
    <property type="entry name" value="MSTPROX-RELATED"/>
    <property type="match status" value="1"/>
</dbReference>
<keyword evidence="9" id="KW-0675">Receptor</keyword>
<evidence type="ECO:0000256" key="6">
    <source>
        <dbReference type="ARBA" id="ARBA00022737"/>
    </source>
</evidence>
<sequence>MSNLTKNDITSLTLTSNAIRILDEDAFSGLPVLKSLILSGEKELNISDVKKALSKLIASLEYIGLMENGWTYIPTGMFDAKAFKNIRKIHLSKNKLLEFTFAEVANLTNLNRLDLTTNKLITLNVTHYINVKDMIVDGNDIVRLSSFCNSIDGTSLLQKLQLLRINDNALSELTPTMFKCLPSLKTLQLSGNRLTVLLNETFSSIPQLTDLHVQYNKLKKIERNAFKSFSLQRLRFGYNGFHFDDDRRFHPNYIFKNVPKLTELDLRNNFLPSENEPVLRQMFSHLQNLTSLNLAATYLQKLPTNVFHSMSSLQRLILQGNNLRNWKKGTFENMTHLQSLSLQGNYIQLINSSSFPNELLMRLKSLDLSNNHFSCTCDLMWFRDWLRNKDKNRPILPNFPHRYKCISPENMHGKYLIRYNPTNVICTPWNQLYTTAILLSLFGFIIITLLVMAYRCHANIRNYFYLFRIHRLKRRGYIRLNSSEDYEYHAFVVYCDADREWVHNIFLRKLEDDGLKLCVHHRDFDVGASITKNIDTYLQKCWKIIVIMSNDFAKSEWCQWEVDFLQERRRQQGKDVFLLIMLKTINSNHMTCPVKTLIKTTPYLTFKGGVGEDLFWKAVFESIQKPLGDPPVAM</sequence>
<dbReference type="InterPro" id="IPR003591">
    <property type="entry name" value="Leu-rich_rpt_typical-subtyp"/>
</dbReference>
<dbReference type="SUPFAM" id="SSF52200">
    <property type="entry name" value="Toll/Interleukin receptor TIR domain"/>
    <property type="match status" value="1"/>
</dbReference>
<comment type="caution">
    <text evidence="13">The sequence shown here is derived from an EMBL/GenBank/DDBJ whole genome shotgun (WGS) entry which is preliminary data.</text>
</comment>
<evidence type="ECO:0000256" key="1">
    <source>
        <dbReference type="ARBA" id="ARBA00004479"/>
    </source>
</evidence>
<keyword evidence="8 11" id="KW-0472">Membrane</keyword>
<evidence type="ECO:0000256" key="11">
    <source>
        <dbReference type="SAM" id="Phobius"/>
    </source>
</evidence>